<evidence type="ECO:0000256" key="2">
    <source>
        <dbReference type="ARBA" id="ARBA00035119"/>
    </source>
</evidence>
<dbReference type="RefSeq" id="WP_131480430.1">
    <property type="nucleotide sequence ID" value="NZ_SJDL01000008.1"/>
</dbReference>
<dbReference type="Proteomes" id="UP000313645">
    <property type="component" value="Unassembled WGS sequence"/>
</dbReference>
<comment type="caution">
    <text evidence="6">The sequence shown here is derived from an EMBL/GenBank/DDBJ whole genome shotgun (WGS) entry which is preliminary data.</text>
</comment>
<comment type="similarity">
    <text evidence="2">Belongs to the QNG1 protein family.</text>
</comment>
<dbReference type="PANTHER" id="PTHR21314">
    <property type="entry name" value="QUEUOSINE 5'-PHOSPHATE N-GLYCOSYLASE_HYDROLASE-RELATED"/>
    <property type="match status" value="1"/>
</dbReference>
<dbReference type="InterPro" id="IPR019438">
    <property type="entry name" value="Q_salvage"/>
</dbReference>
<dbReference type="EMBL" id="SJDL01000008">
    <property type="protein sequence ID" value="TBW57405.1"/>
    <property type="molecule type" value="Genomic_DNA"/>
</dbReference>
<dbReference type="PANTHER" id="PTHR21314:SF0">
    <property type="entry name" value="QUEUOSINE 5'-PHOSPHATE N-GLYCOSYLASE_HYDROLASE"/>
    <property type="match status" value="1"/>
</dbReference>
<reference evidence="6 7" key="1">
    <citation type="submission" date="2019-02" db="EMBL/GenBank/DDBJ databases">
        <title>Marinobacter halodurans sp. nov., a marine bacterium isolated from sea tidal flat.</title>
        <authorList>
            <person name="Yoo Y."/>
            <person name="Lee D.W."/>
            <person name="Kim B.S."/>
            <person name="Kim J.-J."/>
        </authorList>
    </citation>
    <scope>NUCLEOTIDE SEQUENCE [LARGE SCALE GENOMIC DNA]</scope>
    <source>
        <strain evidence="6 7">YJ-S3-2</strain>
    </source>
</reference>
<comment type="catalytic activity">
    <reaction evidence="5">
        <text>queuosine 5'-phosphate + H2O = queuine + D-ribose 5-phosphate</text>
        <dbReference type="Rhea" id="RHEA:75387"/>
        <dbReference type="ChEBI" id="CHEBI:15377"/>
        <dbReference type="ChEBI" id="CHEBI:17433"/>
        <dbReference type="ChEBI" id="CHEBI:78346"/>
        <dbReference type="ChEBI" id="CHEBI:194371"/>
    </reaction>
    <physiologicalReaction direction="left-to-right" evidence="5">
        <dbReference type="Rhea" id="RHEA:75388"/>
    </physiologicalReaction>
</comment>
<name>A0ABY1ZP91_9GAMM</name>
<evidence type="ECO:0000256" key="1">
    <source>
        <dbReference type="ARBA" id="ARBA00022801"/>
    </source>
</evidence>
<accession>A0ABY1ZP91</accession>
<evidence type="ECO:0000313" key="7">
    <source>
        <dbReference type="Proteomes" id="UP000313645"/>
    </source>
</evidence>
<keyword evidence="1" id="KW-0378">Hydrolase</keyword>
<gene>
    <name evidence="6" type="ORF">EZI54_07035</name>
</gene>
<evidence type="ECO:0000313" key="6">
    <source>
        <dbReference type="EMBL" id="TBW57405.1"/>
    </source>
</evidence>
<evidence type="ECO:0000256" key="3">
    <source>
        <dbReference type="ARBA" id="ARBA00035306"/>
    </source>
</evidence>
<keyword evidence="7" id="KW-1185">Reference proteome</keyword>
<dbReference type="Pfam" id="PF10343">
    <property type="entry name" value="Q_salvage"/>
    <property type="match status" value="1"/>
</dbReference>
<sequence length="301" mass="32760">MVTTKQTILAQAERDYHPEIASVDDEAVGVIAAQSASMAGAGSQLDYWFPLDQQWDLQQAALYWTVFAAQAFRFWRINADGDKEKLHYAGVTGSNAMLAIIRDCWNTDAASAINFDAARFQEAVAGLPAMSPRVVVANELSADWARLRAIVGGFILKAQSQALSVSDAAELAVAFPRAFEDPYFKKAQLAVSAISGLVKSKHPEAPHPVGLTAMADYQVPRVLRALKVLQYSADLADKVSRHQLIDAGSEEENAIRAATVLAVEQISQRANLSSEVIDNLLWSSQEVAGDECFHLTETTCY</sequence>
<organism evidence="6 7">
    <name type="scientific">Marinobacter halodurans</name>
    <dbReference type="NCBI Taxonomy" id="2528979"/>
    <lineage>
        <taxon>Bacteria</taxon>
        <taxon>Pseudomonadati</taxon>
        <taxon>Pseudomonadota</taxon>
        <taxon>Gammaproteobacteria</taxon>
        <taxon>Pseudomonadales</taxon>
        <taxon>Marinobacteraceae</taxon>
        <taxon>Marinobacter</taxon>
    </lineage>
</organism>
<evidence type="ECO:0000256" key="5">
    <source>
        <dbReference type="ARBA" id="ARBA00048204"/>
    </source>
</evidence>
<proteinExistence type="inferred from homology"/>
<evidence type="ECO:0000256" key="4">
    <source>
        <dbReference type="ARBA" id="ARBA00035393"/>
    </source>
</evidence>
<protein>
    <recommendedName>
        <fullName evidence="3">Queuosine 5'-phosphate N-glycosylase/hydrolase</fullName>
    </recommendedName>
    <alternativeName>
        <fullName evidence="4">Queuosine-nucleotide N-glycosylase/hydrolase</fullName>
    </alternativeName>
</protein>